<evidence type="ECO:0000259" key="1">
    <source>
        <dbReference type="Pfam" id="PF13175"/>
    </source>
</evidence>
<reference evidence="3 4" key="1">
    <citation type="submission" date="2018-11" db="EMBL/GenBank/DDBJ databases">
        <title>Flavobacterium sp. nov., YIM 102796 draft genome.</title>
        <authorList>
            <person name="Li G."/>
            <person name="Jiang Y."/>
        </authorList>
    </citation>
    <scope>NUCLEOTIDE SEQUENCE [LARGE SCALE GENOMIC DNA]</scope>
    <source>
        <strain evidence="3 4">YIM 102796</strain>
    </source>
</reference>
<dbReference type="Pfam" id="PF13175">
    <property type="entry name" value="AAA_15"/>
    <property type="match status" value="1"/>
</dbReference>
<evidence type="ECO:0000313" key="3">
    <source>
        <dbReference type="EMBL" id="RRA95900.1"/>
    </source>
</evidence>
<dbReference type="OrthoDB" id="9805802at2"/>
<dbReference type="InterPro" id="IPR027417">
    <property type="entry name" value="P-loop_NTPase"/>
</dbReference>
<comment type="caution">
    <text evidence="3">The sequence shown here is derived from an EMBL/GenBank/DDBJ whole genome shotgun (WGS) entry which is preliminary data.</text>
</comment>
<gene>
    <name evidence="3" type="ORF">EG242_04400</name>
</gene>
<proteinExistence type="predicted"/>
<dbReference type="RefSeq" id="WP_124898696.1">
    <property type="nucleotide sequence ID" value="NZ_RQTJ01000006.1"/>
</dbReference>
<dbReference type="Pfam" id="PF20469">
    <property type="entry name" value="OLD-like_TOPRIM"/>
    <property type="match status" value="1"/>
</dbReference>
<name>A0A3P1B428_9FLAO</name>
<dbReference type="EMBL" id="RQTJ01000006">
    <property type="protein sequence ID" value="RRA95900.1"/>
    <property type="molecule type" value="Genomic_DNA"/>
</dbReference>
<dbReference type="SUPFAM" id="SSF52540">
    <property type="entry name" value="P-loop containing nucleoside triphosphate hydrolases"/>
    <property type="match status" value="1"/>
</dbReference>
<evidence type="ECO:0000259" key="2">
    <source>
        <dbReference type="Pfam" id="PF20469"/>
    </source>
</evidence>
<organism evidence="3 4">
    <name type="scientific">Paenimyroides viscosum</name>
    <dbReference type="NCBI Taxonomy" id="2488729"/>
    <lineage>
        <taxon>Bacteria</taxon>
        <taxon>Pseudomonadati</taxon>
        <taxon>Bacteroidota</taxon>
        <taxon>Flavobacteriia</taxon>
        <taxon>Flavobacteriales</taxon>
        <taxon>Flavobacteriaceae</taxon>
        <taxon>Paenimyroides</taxon>
    </lineage>
</organism>
<dbReference type="Proteomes" id="UP000268372">
    <property type="component" value="Unassembled WGS sequence"/>
</dbReference>
<dbReference type="InterPro" id="IPR034139">
    <property type="entry name" value="TOPRIM_OLD"/>
</dbReference>
<keyword evidence="3" id="KW-0378">Hydrolase</keyword>
<keyword evidence="4" id="KW-1185">Reference proteome</keyword>
<accession>A0A3P1B428</accession>
<evidence type="ECO:0000313" key="4">
    <source>
        <dbReference type="Proteomes" id="UP000268372"/>
    </source>
</evidence>
<protein>
    <submittedName>
        <fullName evidence="3">OLD family endonuclease</fullName>
    </submittedName>
</protein>
<dbReference type="Gene3D" id="3.40.50.300">
    <property type="entry name" value="P-loop containing nucleotide triphosphate hydrolases"/>
    <property type="match status" value="1"/>
</dbReference>
<dbReference type="InterPro" id="IPR051396">
    <property type="entry name" value="Bact_Antivir_Def_Nuclease"/>
</dbReference>
<dbReference type="InterPro" id="IPR041685">
    <property type="entry name" value="AAA_GajA/Old/RecF-like"/>
</dbReference>
<dbReference type="PANTHER" id="PTHR43581">
    <property type="entry name" value="ATP/GTP PHOSPHATASE"/>
    <property type="match status" value="1"/>
</dbReference>
<sequence length="599" mass="69123">MSSIRIHEIKLKNYRSFGVAQTFLFPNDDYLKPIAIIGYNNSGKSNLLNALKYGLYESVREETFTINDFHNLNWANAPRFKLRFSIDISDSHLRLGNSYENDTIINVSNNTITSVEDVCNCYPGSNQYSKKWVIKQKAPIYYINFHNIKEEISTQKTSWGNLKSFLAKHIQKLVDADNTMKAKKDDFETEVKDATDKVLDNSQLKQFIETIQRNYHQNLRNNSCFVDFGLPNYEDIFLKMMFKVGLNGNSENLIPIDHFGDGFISMFVMAVIQAIAETNIDDRCLFLFEEPESFLHENHQEYFYKMVLCTLAEKGHQVIYTTHSDRMIDAFDTKGIIRLDTDENNQTINAYNNVGYFVNPFLGLNPADFDEPINVARFNEYIKTVEPNLNRMLFSKKVILVEGPNDVLVYKEVIRRKVLEAIATRDDIIDKSKFADTYLNFENISFVCHHGKATALYIVELCKHFQIDYFLVNDWDFDLADISIAQIRGFADLNALQADPIYTGGDRTKKGMLTTNRNLIESTIIDRIHFNVKKLEEVIGYTSDDKSSLKIWNHINNPGFIITDDLFPENLALFVGINNLTHVNPLQNIQVELNDDLPF</sequence>
<dbReference type="PANTHER" id="PTHR43581:SF4">
    <property type="entry name" value="ATP_GTP PHOSPHATASE"/>
    <property type="match status" value="1"/>
</dbReference>
<dbReference type="AlphaFoldDB" id="A0A3P1B428"/>
<keyword evidence="3" id="KW-0540">Nuclease</keyword>
<feature type="domain" description="OLD protein-like TOPRIM" evidence="2">
    <location>
        <begin position="393"/>
        <end position="476"/>
    </location>
</feature>
<dbReference type="GO" id="GO:0004519">
    <property type="term" value="F:endonuclease activity"/>
    <property type="evidence" value="ECO:0007669"/>
    <property type="project" value="UniProtKB-KW"/>
</dbReference>
<feature type="domain" description="Endonuclease GajA/Old nuclease/RecF-like AAA" evidence="1">
    <location>
        <begin position="65"/>
        <end position="328"/>
    </location>
</feature>
<keyword evidence="3" id="KW-0255">Endonuclease</keyword>